<dbReference type="Pfam" id="PF00581">
    <property type="entry name" value="Rhodanese"/>
    <property type="match status" value="1"/>
</dbReference>
<feature type="compositionally biased region" description="Low complexity" evidence="5">
    <location>
        <begin position="39"/>
        <end position="54"/>
    </location>
</feature>
<feature type="domain" description="Rhodanese" evidence="8">
    <location>
        <begin position="101"/>
        <end position="249"/>
    </location>
</feature>
<comment type="caution">
    <text evidence="9">The sequence shown here is derived from an EMBL/GenBank/DDBJ whole genome shotgun (WGS) entry which is preliminary data.</text>
</comment>
<evidence type="ECO:0000259" key="8">
    <source>
        <dbReference type="PROSITE" id="PS50206"/>
    </source>
</evidence>
<dbReference type="InterPro" id="IPR008343">
    <property type="entry name" value="MKP"/>
</dbReference>
<evidence type="ECO:0000256" key="1">
    <source>
        <dbReference type="ARBA" id="ARBA00008601"/>
    </source>
</evidence>
<protein>
    <recommendedName>
        <fullName evidence="2">protein-tyrosine-phosphatase</fullName>
        <ecNumber evidence="2">3.1.3.48</ecNumber>
    </recommendedName>
</protein>
<reference evidence="9 10" key="1">
    <citation type="submission" date="2024-08" db="EMBL/GenBank/DDBJ databases">
        <authorList>
            <person name="Cucini C."/>
            <person name="Frati F."/>
        </authorList>
    </citation>
    <scope>NUCLEOTIDE SEQUENCE [LARGE SCALE GENOMIC DNA]</scope>
</reference>
<dbReference type="SMART" id="SM00450">
    <property type="entry name" value="RHOD"/>
    <property type="match status" value="1"/>
</dbReference>
<keyword evidence="10" id="KW-1185">Reference proteome</keyword>
<feature type="domain" description="Tyrosine-protein phosphatase" evidence="6">
    <location>
        <begin position="308"/>
        <end position="450"/>
    </location>
</feature>
<dbReference type="PANTHER" id="PTHR10159">
    <property type="entry name" value="DUAL SPECIFICITY PROTEIN PHOSPHATASE"/>
    <property type="match status" value="1"/>
</dbReference>
<dbReference type="PROSITE" id="PS50054">
    <property type="entry name" value="TYR_PHOSPHATASE_DUAL"/>
    <property type="match status" value="1"/>
</dbReference>
<proteinExistence type="inferred from homology"/>
<dbReference type="PROSITE" id="PS50206">
    <property type="entry name" value="RHODANESE_3"/>
    <property type="match status" value="1"/>
</dbReference>
<feature type="region of interest" description="Disordered" evidence="5">
    <location>
        <begin position="172"/>
        <end position="206"/>
    </location>
</feature>
<feature type="domain" description="Tyrosine specific protein phosphatases" evidence="7">
    <location>
        <begin position="371"/>
        <end position="431"/>
    </location>
</feature>
<evidence type="ECO:0000256" key="3">
    <source>
        <dbReference type="ARBA" id="ARBA00022801"/>
    </source>
</evidence>
<evidence type="ECO:0000256" key="4">
    <source>
        <dbReference type="ARBA" id="ARBA00022912"/>
    </source>
</evidence>
<keyword evidence="4" id="KW-0904">Protein phosphatase</keyword>
<dbReference type="EC" id="3.1.3.48" evidence="2"/>
<dbReference type="PROSITE" id="PS50056">
    <property type="entry name" value="TYR_PHOSPHATASE_2"/>
    <property type="match status" value="1"/>
</dbReference>
<accession>A0ABP1QC72</accession>
<gene>
    <name evidence="9" type="ORF">ODALV1_LOCUS8580</name>
</gene>
<dbReference type="EMBL" id="CAXLJM020000026">
    <property type="protein sequence ID" value="CAL8093736.1"/>
    <property type="molecule type" value="Genomic_DNA"/>
</dbReference>
<evidence type="ECO:0000256" key="2">
    <source>
        <dbReference type="ARBA" id="ARBA00013064"/>
    </source>
</evidence>
<dbReference type="PANTHER" id="PTHR10159:SF519">
    <property type="entry name" value="DUAL SPECIFICITY PROTEIN PHOSPHATASE MPK3"/>
    <property type="match status" value="1"/>
</dbReference>
<dbReference type="CDD" id="cd14566">
    <property type="entry name" value="DSP_MKP_classII"/>
    <property type="match status" value="1"/>
</dbReference>
<evidence type="ECO:0000256" key="5">
    <source>
        <dbReference type="SAM" id="MobiDB-lite"/>
    </source>
</evidence>
<keyword evidence="3" id="KW-0378">Hydrolase</keyword>
<dbReference type="Gene3D" id="3.90.190.10">
    <property type="entry name" value="Protein tyrosine phosphatase superfamily"/>
    <property type="match status" value="1"/>
</dbReference>
<dbReference type="PRINTS" id="PR01764">
    <property type="entry name" value="MAPKPHPHTASE"/>
</dbReference>
<dbReference type="Pfam" id="PF00782">
    <property type="entry name" value="DSPc"/>
    <property type="match status" value="1"/>
</dbReference>
<dbReference type="Proteomes" id="UP001642540">
    <property type="component" value="Unassembled WGS sequence"/>
</dbReference>
<name>A0ABP1QC72_9HEXA</name>
<dbReference type="SUPFAM" id="SSF52799">
    <property type="entry name" value="(Phosphotyrosine protein) phosphatases II"/>
    <property type="match status" value="1"/>
</dbReference>
<comment type="similarity">
    <text evidence="1">Belongs to the protein-tyrosine phosphatase family. Non-receptor class dual specificity subfamily.</text>
</comment>
<feature type="region of interest" description="Disordered" evidence="5">
    <location>
        <begin position="39"/>
        <end position="62"/>
    </location>
</feature>
<dbReference type="SMART" id="SM00195">
    <property type="entry name" value="DSPc"/>
    <property type="match status" value="1"/>
</dbReference>
<feature type="compositionally biased region" description="Polar residues" evidence="5">
    <location>
        <begin position="172"/>
        <end position="191"/>
    </location>
</feature>
<organism evidence="9 10">
    <name type="scientific">Orchesella dallaii</name>
    <dbReference type="NCBI Taxonomy" id="48710"/>
    <lineage>
        <taxon>Eukaryota</taxon>
        <taxon>Metazoa</taxon>
        <taxon>Ecdysozoa</taxon>
        <taxon>Arthropoda</taxon>
        <taxon>Hexapoda</taxon>
        <taxon>Collembola</taxon>
        <taxon>Entomobryomorpha</taxon>
        <taxon>Entomobryoidea</taxon>
        <taxon>Orchesellidae</taxon>
        <taxon>Orchesellinae</taxon>
        <taxon>Orchesella</taxon>
    </lineage>
</organism>
<dbReference type="PRINTS" id="PR01908">
    <property type="entry name" value="ADSPHPHTASE"/>
</dbReference>
<dbReference type="InterPro" id="IPR000387">
    <property type="entry name" value="Tyr_Pase_dom"/>
</dbReference>
<dbReference type="InterPro" id="IPR000340">
    <property type="entry name" value="Dual-sp_phosphatase_cat-dom"/>
</dbReference>
<dbReference type="SUPFAM" id="SSF52821">
    <property type="entry name" value="Rhodanese/Cell cycle control phosphatase"/>
    <property type="match status" value="1"/>
</dbReference>
<evidence type="ECO:0000259" key="6">
    <source>
        <dbReference type="PROSITE" id="PS50054"/>
    </source>
</evidence>
<dbReference type="InterPro" id="IPR036873">
    <property type="entry name" value="Rhodanese-like_dom_sf"/>
</dbReference>
<evidence type="ECO:0000313" key="10">
    <source>
        <dbReference type="Proteomes" id="UP001642540"/>
    </source>
</evidence>
<dbReference type="InterPro" id="IPR029021">
    <property type="entry name" value="Prot-tyrosine_phosphatase-like"/>
</dbReference>
<dbReference type="Gene3D" id="3.40.250.10">
    <property type="entry name" value="Rhodanese-like domain"/>
    <property type="match status" value="1"/>
</dbReference>
<dbReference type="InterPro" id="IPR001763">
    <property type="entry name" value="Rhodanese-like_dom"/>
</dbReference>
<sequence length="475" mass="51169">MQDIYPDVVTPDRLVNEILRGLPCEAALASKAKHLASCSKKSCPSKSTSSSGIGDDLEGTGEDEDVIMSRNASITSSRAMSIEDAEVEDGDDAGTNLAQQGYNEVVILDCQNPHEFHDCHIRGAINVAFPAILIRRIAAGKIDLFEKSKELQAKISNAKIIFVVYDSYSRGGSTPMESSSSPPGDTANSGTLSGGGNQPSVPGLGTGNNAELSDLVTLVSKKLAQNGCRVATLKGGLAAFKELYPEWIVTTAEAKNACSSSNSASNEENTLEPGEVPLLGLGSLASLRIQDDPDTCDSSIGLDLDDPFPVEIIPNLYLGNAAISAELSILERNNIKHILNVTPDLPNVFESGNIRYLQIPISDHWTQSMLHYFPAAIQFIDEGRSKEEGVLVHCLAGISRSVTITMAYLMFKMALSLNEAYDLVRSRKSNISPNFHFMGQLLDFERQLTTCQFLSPPALGSSPDSGIEFDRWNAH</sequence>
<dbReference type="InterPro" id="IPR020422">
    <property type="entry name" value="TYR_PHOSPHATASE_DUAL_dom"/>
</dbReference>
<evidence type="ECO:0000259" key="7">
    <source>
        <dbReference type="PROSITE" id="PS50056"/>
    </source>
</evidence>
<evidence type="ECO:0000313" key="9">
    <source>
        <dbReference type="EMBL" id="CAL8093736.1"/>
    </source>
</evidence>